<evidence type="ECO:0000256" key="3">
    <source>
        <dbReference type="ARBA" id="ARBA00022801"/>
    </source>
</evidence>
<sequence>MKKHLRPIAALSLGALLFATPLSSTQAVQKQQNLTHMVQTTSDDSAYEKNKLIIRSTKEFTSRELKQLNATKQERISAIQYTVLSFKSEKAWKAAIPKLAKMKQVERISLSPIYKKLGNVDPKATKQALHKLLQSPAAQKLQGKNKIKVAVIDEGVDATHPDLQKNIVATKNTVNPLHVAEKGSHGTHVAGIIGAVKNNGIGGYGLNPNAQILGYDVFNGSDGAYDYIISKAIIQATKDGAKVINMSLGSASPSPVMDEAIAYAHEKGVTVIAAAGNTGTDQKQYPASYKNVISVGSVGNTKKLSDFSSYGVSTDIVAPGEDIYSTSYQKRGASFEKMSGTSMASPVVAGIASLILSKNPNLTPDQVEYILEHTATDLGEKGFDAKYGFGLVNPVKAMQFNSKNIPVQTTKQWNDEEIKHSAEDATFNKPFTKSLKQRYEQQWVRVNVTKGQPIQLTVKGDKLADLQLDVRFYGDESSQKAVYNSARENEVESKYIEAPFDGVMTVGVSDVNGRISQSPYALDIQTGMFPEDESSREQVAELTDLNTTIDNQYFQPLGEVDEDVFHFKATKDELVSLTLSNIPNVTTSVIVYDKQGFNPPEDATEEVSPIVQGNSLKANTENTLSFATKAGEDYYIVLKNTADAEITFEQLLQMMMSGQEPNFEMKPESALFPYEVTFATKAMPADEDQLPYVGEEELNFENEVEQIKALGRPFDLSKEVTGHLQGSSDYDAYHFKTNADGIYKLHIQTKNMRNLPNVVLAEAMTETVDGQEMVYLEDIYDNTSDYAADGSFMMMGLKANTEYVLRVDANYDQTIPFDGYTLKAETIKTKVADSFEANNQPEQAASFPKSGKLIANVSTFNDVDFYYYEAPKTGIYSVDYQLKNLTKNDLQTLPTLLHNRYISTVRLILDKNHNKRLDANEMESSIYLEDMQNDLSLHSGVEMKKGEHYFVAVQPTAFEAFMFSARPYELAIQAAPSVDEDAKSVVKNNKPSKPIAFKKKSTSTVSGSAYMNAGFTNGDADWFVYKATKKGKLTVTLDVPTSLDGVLEVYKDGKRLSKTDLYGDGDAEKLTLNASKGTYYFKVTDRLKRASIQPYTLTVKK</sequence>
<evidence type="ECO:0000313" key="9">
    <source>
        <dbReference type="EMBL" id="MEL5988014.1"/>
    </source>
</evidence>
<proteinExistence type="inferred from homology"/>
<dbReference type="PRINTS" id="PR00723">
    <property type="entry name" value="SUBTILISIN"/>
</dbReference>
<evidence type="ECO:0000256" key="5">
    <source>
        <dbReference type="PROSITE-ProRule" id="PRU01240"/>
    </source>
</evidence>
<keyword evidence="4 5" id="KW-0720">Serine protease</keyword>
<keyword evidence="10" id="KW-1185">Reference proteome</keyword>
<dbReference type="Gene3D" id="3.40.50.200">
    <property type="entry name" value="Peptidase S8/S53 domain"/>
    <property type="match status" value="1"/>
</dbReference>
<dbReference type="InterPro" id="IPR036852">
    <property type="entry name" value="Peptidase_S8/S53_dom_sf"/>
</dbReference>
<feature type="active site" description="Charge relay system" evidence="5">
    <location>
        <position position="153"/>
    </location>
</feature>
<dbReference type="PANTHER" id="PTHR43806:SF11">
    <property type="entry name" value="CEREVISIN-RELATED"/>
    <property type="match status" value="1"/>
</dbReference>
<evidence type="ECO:0000256" key="4">
    <source>
        <dbReference type="ARBA" id="ARBA00022825"/>
    </source>
</evidence>
<evidence type="ECO:0000256" key="6">
    <source>
        <dbReference type="SAM" id="SignalP"/>
    </source>
</evidence>
<dbReference type="Proteomes" id="UP001398420">
    <property type="component" value="Unassembled WGS sequence"/>
</dbReference>
<dbReference type="EMBL" id="JBCEWA010000004">
    <property type="protein sequence ID" value="MEL5988014.1"/>
    <property type="molecule type" value="Genomic_DNA"/>
</dbReference>
<accession>A0ABU9LLZ3</accession>
<dbReference type="PANTHER" id="PTHR43806">
    <property type="entry name" value="PEPTIDASE S8"/>
    <property type="match status" value="1"/>
</dbReference>
<dbReference type="SUPFAM" id="SSF52743">
    <property type="entry name" value="Subtilisin-like"/>
    <property type="match status" value="1"/>
</dbReference>
<keyword evidence="2 5" id="KW-0645">Protease</keyword>
<dbReference type="InterPro" id="IPR022398">
    <property type="entry name" value="Peptidase_S8_His-AS"/>
</dbReference>
<dbReference type="InterPro" id="IPR054399">
    <property type="entry name" value="Fervidolysin-like_N_prodom"/>
</dbReference>
<dbReference type="InterPro" id="IPR000209">
    <property type="entry name" value="Peptidase_S8/S53_dom"/>
</dbReference>
<comment type="caution">
    <text evidence="9">The sequence shown here is derived from an EMBL/GenBank/DDBJ whole genome shotgun (WGS) entry which is preliminary data.</text>
</comment>
<dbReference type="InterPro" id="IPR018247">
    <property type="entry name" value="EF_Hand_1_Ca_BS"/>
</dbReference>
<dbReference type="Gene3D" id="2.60.120.380">
    <property type="match status" value="5"/>
</dbReference>
<dbReference type="PROSITE" id="PS00018">
    <property type="entry name" value="EF_HAND_1"/>
    <property type="match status" value="1"/>
</dbReference>
<name>A0ABU9LLZ3_9BACL</name>
<evidence type="ECO:0000259" key="7">
    <source>
        <dbReference type="Pfam" id="PF00082"/>
    </source>
</evidence>
<keyword evidence="3 5" id="KW-0378">Hydrolase</keyword>
<dbReference type="InterPro" id="IPR015500">
    <property type="entry name" value="Peptidase_S8_subtilisin-rel"/>
</dbReference>
<feature type="active site" description="Charge relay system" evidence="5">
    <location>
        <position position="185"/>
    </location>
</feature>
<evidence type="ECO:0000313" key="10">
    <source>
        <dbReference type="Proteomes" id="UP001398420"/>
    </source>
</evidence>
<dbReference type="InterPro" id="IPR023828">
    <property type="entry name" value="Peptidase_S8_Ser-AS"/>
</dbReference>
<dbReference type="PROSITE" id="PS51892">
    <property type="entry name" value="SUBTILASE"/>
    <property type="match status" value="1"/>
</dbReference>
<dbReference type="SUPFAM" id="SSF89260">
    <property type="entry name" value="Collagen-binding domain"/>
    <property type="match status" value="1"/>
</dbReference>
<keyword evidence="6" id="KW-0732">Signal</keyword>
<dbReference type="InterPro" id="IPR050131">
    <property type="entry name" value="Peptidase_S8_subtilisin-like"/>
</dbReference>
<dbReference type="PROSITE" id="PS00138">
    <property type="entry name" value="SUBTILASE_SER"/>
    <property type="match status" value="1"/>
</dbReference>
<feature type="domain" description="Peptidase S8/S53" evidence="7">
    <location>
        <begin position="145"/>
        <end position="390"/>
    </location>
</feature>
<dbReference type="Pfam" id="PF22148">
    <property type="entry name" value="Fervidolysin_NPro-like"/>
    <property type="match status" value="1"/>
</dbReference>
<dbReference type="PROSITE" id="PS00137">
    <property type="entry name" value="SUBTILASE_HIS"/>
    <property type="match status" value="1"/>
</dbReference>
<comment type="similarity">
    <text evidence="1 5">Belongs to the peptidase S8 family.</text>
</comment>
<gene>
    <name evidence="9" type="ORF">AAF454_06250</name>
</gene>
<organism evidence="9 10">
    <name type="scientific">Kurthia gibsonii</name>
    <dbReference type="NCBI Taxonomy" id="33946"/>
    <lineage>
        <taxon>Bacteria</taxon>
        <taxon>Bacillati</taxon>
        <taxon>Bacillota</taxon>
        <taxon>Bacilli</taxon>
        <taxon>Bacillales</taxon>
        <taxon>Caryophanaceae</taxon>
        <taxon>Kurthia</taxon>
    </lineage>
</organism>
<evidence type="ECO:0000256" key="2">
    <source>
        <dbReference type="ARBA" id="ARBA00022670"/>
    </source>
</evidence>
<feature type="active site" description="Charge relay system" evidence="5">
    <location>
        <position position="342"/>
    </location>
</feature>
<feature type="chain" id="PRO_5047457211" evidence="6">
    <location>
        <begin position="27"/>
        <end position="1101"/>
    </location>
</feature>
<dbReference type="Pfam" id="PF00082">
    <property type="entry name" value="Peptidase_S8"/>
    <property type="match status" value="1"/>
</dbReference>
<protein>
    <submittedName>
        <fullName evidence="9">S8 family serine peptidase</fullName>
    </submittedName>
</protein>
<dbReference type="RefSeq" id="WP_342302826.1">
    <property type="nucleotide sequence ID" value="NZ_JBCEWA010000004.1"/>
</dbReference>
<evidence type="ECO:0000256" key="1">
    <source>
        <dbReference type="ARBA" id="ARBA00011073"/>
    </source>
</evidence>
<feature type="domain" description="Fervidolysin-like N-terminal prodomain" evidence="8">
    <location>
        <begin position="37"/>
        <end position="106"/>
    </location>
</feature>
<feature type="signal peptide" evidence="6">
    <location>
        <begin position="1"/>
        <end position="26"/>
    </location>
</feature>
<reference evidence="9 10" key="1">
    <citation type="submission" date="2024-04" db="EMBL/GenBank/DDBJ databases">
        <authorList>
            <person name="Wu Y.S."/>
            <person name="Zhang L."/>
        </authorList>
    </citation>
    <scope>NUCLEOTIDE SEQUENCE [LARGE SCALE GENOMIC DNA]</scope>
    <source>
        <strain evidence="9 10">KG-01</strain>
    </source>
</reference>
<evidence type="ECO:0000259" key="8">
    <source>
        <dbReference type="Pfam" id="PF22148"/>
    </source>
</evidence>